<organism evidence="1 2">
    <name type="scientific">Heliocybe sulcata</name>
    <dbReference type="NCBI Taxonomy" id="5364"/>
    <lineage>
        <taxon>Eukaryota</taxon>
        <taxon>Fungi</taxon>
        <taxon>Dikarya</taxon>
        <taxon>Basidiomycota</taxon>
        <taxon>Agaricomycotina</taxon>
        <taxon>Agaricomycetes</taxon>
        <taxon>Gloeophyllales</taxon>
        <taxon>Gloeophyllaceae</taxon>
        <taxon>Heliocybe</taxon>
    </lineage>
</organism>
<dbReference type="Proteomes" id="UP000305948">
    <property type="component" value="Unassembled WGS sequence"/>
</dbReference>
<keyword evidence="2" id="KW-1185">Reference proteome</keyword>
<evidence type="ECO:0000313" key="2">
    <source>
        <dbReference type="Proteomes" id="UP000305948"/>
    </source>
</evidence>
<name>A0A5C3NHH2_9AGAM</name>
<accession>A0A5C3NHH2</accession>
<proteinExistence type="predicted"/>
<sequence>MLILLQAAYESAGRFLGFLMAYEISYRGSSNIHGDQKPLSAFRLRVSPNINSNTVSWVGVSTTLHGSSKHHEHVPHCPNKIGVFRMQGIFLAQRRRGSDRSPGILNPSTLTHCKETVDCPMSGMYGSPVLSVRMRDDPVIMFCQRCTAARNVDMVLQNQHRQRSYGILFLSHTWNGARQR</sequence>
<reference evidence="1 2" key="1">
    <citation type="journal article" date="2019" name="Nat. Ecol. Evol.">
        <title>Megaphylogeny resolves global patterns of mushroom evolution.</title>
        <authorList>
            <person name="Varga T."/>
            <person name="Krizsan K."/>
            <person name="Foldi C."/>
            <person name="Dima B."/>
            <person name="Sanchez-Garcia M."/>
            <person name="Sanchez-Ramirez S."/>
            <person name="Szollosi G.J."/>
            <person name="Szarkandi J.G."/>
            <person name="Papp V."/>
            <person name="Albert L."/>
            <person name="Andreopoulos W."/>
            <person name="Angelini C."/>
            <person name="Antonin V."/>
            <person name="Barry K.W."/>
            <person name="Bougher N.L."/>
            <person name="Buchanan P."/>
            <person name="Buyck B."/>
            <person name="Bense V."/>
            <person name="Catcheside P."/>
            <person name="Chovatia M."/>
            <person name="Cooper J."/>
            <person name="Damon W."/>
            <person name="Desjardin D."/>
            <person name="Finy P."/>
            <person name="Geml J."/>
            <person name="Haridas S."/>
            <person name="Hughes K."/>
            <person name="Justo A."/>
            <person name="Karasinski D."/>
            <person name="Kautmanova I."/>
            <person name="Kiss B."/>
            <person name="Kocsube S."/>
            <person name="Kotiranta H."/>
            <person name="LaButti K.M."/>
            <person name="Lechner B.E."/>
            <person name="Liimatainen K."/>
            <person name="Lipzen A."/>
            <person name="Lukacs Z."/>
            <person name="Mihaltcheva S."/>
            <person name="Morgado L.N."/>
            <person name="Niskanen T."/>
            <person name="Noordeloos M.E."/>
            <person name="Ohm R.A."/>
            <person name="Ortiz-Santana B."/>
            <person name="Ovrebo C."/>
            <person name="Racz N."/>
            <person name="Riley R."/>
            <person name="Savchenko A."/>
            <person name="Shiryaev A."/>
            <person name="Soop K."/>
            <person name="Spirin V."/>
            <person name="Szebenyi C."/>
            <person name="Tomsovsky M."/>
            <person name="Tulloss R.E."/>
            <person name="Uehling J."/>
            <person name="Grigoriev I.V."/>
            <person name="Vagvolgyi C."/>
            <person name="Papp T."/>
            <person name="Martin F.M."/>
            <person name="Miettinen O."/>
            <person name="Hibbett D.S."/>
            <person name="Nagy L.G."/>
        </authorList>
    </citation>
    <scope>NUCLEOTIDE SEQUENCE [LARGE SCALE GENOMIC DNA]</scope>
    <source>
        <strain evidence="1 2">OMC1185</strain>
    </source>
</reference>
<evidence type="ECO:0000313" key="1">
    <source>
        <dbReference type="EMBL" id="TFK55518.1"/>
    </source>
</evidence>
<dbReference type="AlphaFoldDB" id="A0A5C3NHH2"/>
<protein>
    <submittedName>
        <fullName evidence="1">Uncharacterized protein</fullName>
    </submittedName>
</protein>
<gene>
    <name evidence="1" type="ORF">OE88DRAFT_629405</name>
</gene>
<dbReference type="EMBL" id="ML213504">
    <property type="protein sequence ID" value="TFK55518.1"/>
    <property type="molecule type" value="Genomic_DNA"/>
</dbReference>